<dbReference type="PANTHER" id="PTHR11011">
    <property type="entry name" value="MALE STERILITY PROTEIN 2-RELATED"/>
    <property type="match status" value="1"/>
</dbReference>
<protein>
    <recommendedName>
        <fullName evidence="1">Fatty acyl-CoA reductase</fullName>
        <ecNumber evidence="1">1.2.1.84</ecNumber>
    </recommendedName>
</protein>
<reference evidence="3" key="1">
    <citation type="journal article" date="2019" name="Sci. Rep.">
        <title>Draft genome of Tanacetum cinerariifolium, the natural source of mosquito coil.</title>
        <authorList>
            <person name="Yamashiro T."/>
            <person name="Shiraishi A."/>
            <person name="Satake H."/>
            <person name="Nakayama K."/>
        </authorList>
    </citation>
    <scope>NUCLEOTIDE SEQUENCE</scope>
</reference>
<dbReference type="PANTHER" id="PTHR11011:SF102">
    <property type="entry name" value="FATTY ACYL-COA REDUCTASE"/>
    <property type="match status" value="1"/>
</dbReference>
<comment type="caution">
    <text evidence="3">The sequence shown here is derived from an EMBL/GenBank/DDBJ whole genome shotgun (WGS) entry which is preliminary data.</text>
</comment>
<dbReference type="EMBL" id="BKCJ011352580">
    <property type="protein sequence ID" value="GFD24453.1"/>
    <property type="molecule type" value="Genomic_DNA"/>
</dbReference>
<dbReference type="EC" id="1.2.1.84" evidence="1"/>
<gene>
    <name evidence="3" type="ORF">Tci_896422</name>
</gene>
<organism evidence="3">
    <name type="scientific">Tanacetum cinerariifolium</name>
    <name type="common">Dalmatian daisy</name>
    <name type="synonym">Chrysanthemum cinerariifolium</name>
    <dbReference type="NCBI Taxonomy" id="118510"/>
    <lineage>
        <taxon>Eukaryota</taxon>
        <taxon>Viridiplantae</taxon>
        <taxon>Streptophyta</taxon>
        <taxon>Embryophyta</taxon>
        <taxon>Tracheophyta</taxon>
        <taxon>Spermatophyta</taxon>
        <taxon>Magnoliopsida</taxon>
        <taxon>eudicotyledons</taxon>
        <taxon>Gunneridae</taxon>
        <taxon>Pentapetalae</taxon>
        <taxon>asterids</taxon>
        <taxon>campanulids</taxon>
        <taxon>Asterales</taxon>
        <taxon>Asteraceae</taxon>
        <taxon>Asteroideae</taxon>
        <taxon>Anthemideae</taxon>
        <taxon>Anthemidinae</taxon>
        <taxon>Tanacetum</taxon>
    </lineage>
</organism>
<dbReference type="InterPro" id="IPR013120">
    <property type="entry name" value="FAR_NAD-bd"/>
</dbReference>
<dbReference type="GO" id="GO:0102965">
    <property type="term" value="F:alcohol-forming long-chain fatty acyl-CoA reductase activity"/>
    <property type="evidence" value="ECO:0007669"/>
    <property type="project" value="UniProtKB-EC"/>
</dbReference>
<evidence type="ECO:0000256" key="1">
    <source>
        <dbReference type="RuleBase" id="RU363097"/>
    </source>
</evidence>
<comment type="function">
    <text evidence="1">Catalyzes the reduction of fatty acyl-CoA to fatty alcohols.</text>
</comment>
<proteinExistence type="inferred from homology"/>
<accession>A0A699UQW1</accession>
<sequence>MILGHSRGDMPLVIFRPTIITSTYKEPFPGWIEGIRTGDSLIVGYGKGRMNCFLGEPDSVYDAVTSLNILYTVTH</sequence>
<dbReference type="AlphaFoldDB" id="A0A699UQW1"/>
<dbReference type="GO" id="GO:0010345">
    <property type="term" value="P:suberin biosynthetic process"/>
    <property type="evidence" value="ECO:0007669"/>
    <property type="project" value="TreeGrafter"/>
</dbReference>
<keyword evidence="1" id="KW-0444">Lipid biosynthesis</keyword>
<keyword evidence="1" id="KW-0443">Lipid metabolism</keyword>
<evidence type="ECO:0000313" key="3">
    <source>
        <dbReference type="EMBL" id="GFD24453.1"/>
    </source>
</evidence>
<name>A0A699UQW1_TANCI</name>
<evidence type="ECO:0000259" key="2">
    <source>
        <dbReference type="Pfam" id="PF07993"/>
    </source>
</evidence>
<dbReference type="GO" id="GO:0035336">
    <property type="term" value="P:long-chain fatty-acyl-CoA metabolic process"/>
    <property type="evidence" value="ECO:0007669"/>
    <property type="project" value="TreeGrafter"/>
</dbReference>
<keyword evidence="1" id="KW-0560">Oxidoreductase</keyword>
<dbReference type="Pfam" id="PF07993">
    <property type="entry name" value="NAD_binding_4"/>
    <property type="match status" value="1"/>
</dbReference>
<comment type="catalytic activity">
    <reaction evidence="1">
        <text>a long-chain fatty acyl-CoA + 2 NADPH + 2 H(+) = a long-chain primary fatty alcohol + 2 NADP(+) + CoA</text>
        <dbReference type="Rhea" id="RHEA:52716"/>
        <dbReference type="ChEBI" id="CHEBI:15378"/>
        <dbReference type="ChEBI" id="CHEBI:57287"/>
        <dbReference type="ChEBI" id="CHEBI:57783"/>
        <dbReference type="ChEBI" id="CHEBI:58349"/>
        <dbReference type="ChEBI" id="CHEBI:77396"/>
        <dbReference type="ChEBI" id="CHEBI:83139"/>
        <dbReference type="EC" id="1.2.1.84"/>
    </reaction>
</comment>
<feature type="domain" description="Thioester reductase (TE)" evidence="2">
    <location>
        <begin position="5"/>
        <end position="64"/>
    </location>
</feature>
<dbReference type="GO" id="GO:0080019">
    <property type="term" value="F:alcohol-forming very long-chain fatty acyl-CoA reductase activity"/>
    <property type="evidence" value="ECO:0007669"/>
    <property type="project" value="InterPro"/>
</dbReference>
<keyword evidence="1" id="KW-0521">NADP</keyword>
<dbReference type="InterPro" id="IPR026055">
    <property type="entry name" value="FAR"/>
</dbReference>
<comment type="similarity">
    <text evidence="1">Belongs to the fatty acyl-CoA reductase family.</text>
</comment>